<dbReference type="Proteomes" id="UP000198828">
    <property type="component" value="Unassembled WGS sequence"/>
</dbReference>
<protein>
    <recommendedName>
        <fullName evidence="1">PHP domain-containing protein</fullName>
    </recommendedName>
</protein>
<evidence type="ECO:0000313" key="2">
    <source>
        <dbReference type="EMBL" id="SDX37518.1"/>
    </source>
</evidence>
<reference evidence="2 3" key="1">
    <citation type="submission" date="2016-10" db="EMBL/GenBank/DDBJ databases">
        <authorList>
            <person name="de Groot N.N."/>
        </authorList>
    </citation>
    <scope>NUCLEOTIDE SEQUENCE [LARGE SCALE GENOMIC DNA]</scope>
    <source>
        <strain evidence="2 3">DSM 23310</strain>
    </source>
</reference>
<evidence type="ECO:0000259" key="1">
    <source>
        <dbReference type="Pfam" id="PF02811"/>
    </source>
</evidence>
<dbReference type="OrthoDB" id="9775360at2"/>
<dbReference type="GO" id="GO:0004534">
    <property type="term" value="F:5'-3' RNA exonuclease activity"/>
    <property type="evidence" value="ECO:0007669"/>
    <property type="project" value="TreeGrafter"/>
</dbReference>
<dbReference type="InterPro" id="IPR016195">
    <property type="entry name" value="Pol/histidinol_Pase-like"/>
</dbReference>
<dbReference type="PANTHER" id="PTHR42924:SF3">
    <property type="entry name" value="POLYMERASE_HISTIDINOL PHOSPHATASE N-TERMINAL DOMAIN-CONTAINING PROTEIN"/>
    <property type="match status" value="1"/>
</dbReference>
<feature type="domain" description="PHP" evidence="1">
    <location>
        <begin position="4"/>
        <end position="69"/>
    </location>
</feature>
<dbReference type="AlphaFoldDB" id="A0A1H3B769"/>
<sequence length="220" mass="24614">MIIDCHVHDNKYSDDSKLDFYEAIEEAKRIGLDGICVTNHDNNLLRNEIGDSAYIDGILVIVGAEVLTFEGDILTFGLKGIPKEMVSSEELLDLVKKNNGIAIAAHPFRNNNRGIGNNMIRLAPLLSGVEAFNGSTYYDYNMKAYKLANRLNLPILGASDAHKLEKLGTYATYFEGRIRDHIDFIEAIKCSNCYPVMKKDTEFVLACPEIEESFNLIEIS</sequence>
<dbReference type="CDD" id="cd07432">
    <property type="entry name" value="PHP_HisPPase"/>
    <property type="match status" value="1"/>
</dbReference>
<dbReference type="InterPro" id="IPR004013">
    <property type="entry name" value="PHP_dom"/>
</dbReference>
<dbReference type="Gene3D" id="3.20.20.140">
    <property type="entry name" value="Metal-dependent hydrolases"/>
    <property type="match status" value="1"/>
</dbReference>
<dbReference type="InterPro" id="IPR052018">
    <property type="entry name" value="PHP_domain"/>
</dbReference>
<dbReference type="Pfam" id="PF13263">
    <property type="entry name" value="PHP_C"/>
    <property type="match status" value="1"/>
</dbReference>
<proteinExistence type="predicted"/>
<dbReference type="PANTHER" id="PTHR42924">
    <property type="entry name" value="EXONUCLEASE"/>
    <property type="match status" value="1"/>
</dbReference>
<dbReference type="GO" id="GO:0035312">
    <property type="term" value="F:5'-3' DNA exonuclease activity"/>
    <property type="evidence" value="ECO:0007669"/>
    <property type="project" value="TreeGrafter"/>
</dbReference>
<organism evidence="2 3">
    <name type="scientific">Tepidimicrobium xylanilyticum</name>
    <dbReference type="NCBI Taxonomy" id="1123352"/>
    <lineage>
        <taxon>Bacteria</taxon>
        <taxon>Bacillati</taxon>
        <taxon>Bacillota</taxon>
        <taxon>Tissierellia</taxon>
        <taxon>Tissierellales</taxon>
        <taxon>Tepidimicrobiaceae</taxon>
        <taxon>Tepidimicrobium</taxon>
    </lineage>
</organism>
<dbReference type="RefSeq" id="WP_093753626.1">
    <property type="nucleotide sequence ID" value="NZ_BSYN01000005.1"/>
</dbReference>
<gene>
    <name evidence="2" type="ORF">SAMN05660923_02188</name>
</gene>
<name>A0A1H3B769_9FIRM</name>
<dbReference type="SUPFAM" id="SSF89550">
    <property type="entry name" value="PHP domain-like"/>
    <property type="match status" value="1"/>
</dbReference>
<evidence type="ECO:0000313" key="3">
    <source>
        <dbReference type="Proteomes" id="UP000198828"/>
    </source>
</evidence>
<keyword evidence="3" id="KW-1185">Reference proteome</keyword>
<dbReference type="EMBL" id="FNNG01000010">
    <property type="protein sequence ID" value="SDX37518.1"/>
    <property type="molecule type" value="Genomic_DNA"/>
</dbReference>
<accession>A0A1H3B769</accession>
<dbReference type="Pfam" id="PF02811">
    <property type="entry name" value="PHP"/>
    <property type="match status" value="1"/>
</dbReference>